<gene>
    <name evidence="3" type="ORF">FRC53_07265</name>
</gene>
<accession>A0A6L5GSE1</accession>
<evidence type="ECO:0000313" key="4">
    <source>
        <dbReference type="Proteomes" id="UP000473648"/>
    </source>
</evidence>
<keyword evidence="1" id="KW-0732">Signal</keyword>
<evidence type="ECO:0000256" key="1">
    <source>
        <dbReference type="SAM" id="SignalP"/>
    </source>
</evidence>
<dbReference type="Proteomes" id="UP000473648">
    <property type="component" value="Unassembled WGS sequence"/>
</dbReference>
<name>A0A6L5GSE1_9FIRM</name>
<proteinExistence type="predicted"/>
<dbReference type="Pfam" id="PF13349">
    <property type="entry name" value="DUF4097"/>
    <property type="match status" value="1"/>
</dbReference>
<feature type="chain" id="PRO_5026804566" evidence="1">
    <location>
        <begin position="24"/>
        <end position="257"/>
    </location>
</feature>
<dbReference type="AlphaFoldDB" id="A0A6L5GSE1"/>
<organism evidence="3 4">
    <name type="scientific">Candidatus Pseudoramibacter fermentans</name>
    <dbReference type="NCBI Taxonomy" id="2594427"/>
    <lineage>
        <taxon>Bacteria</taxon>
        <taxon>Bacillati</taxon>
        <taxon>Bacillota</taxon>
        <taxon>Clostridia</taxon>
        <taxon>Eubacteriales</taxon>
        <taxon>Eubacteriaceae</taxon>
        <taxon>Pseudoramibacter</taxon>
    </lineage>
</organism>
<dbReference type="InterPro" id="IPR025164">
    <property type="entry name" value="Toastrack_DUF4097"/>
</dbReference>
<comment type="caution">
    <text evidence="3">The sequence shown here is derived from an EMBL/GenBank/DDBJ whole genome shotgun (WGS) entry which is preliminary data.</text>
</comment>
<feature type="domain" description="DUF4097" evidence="2">
    <location>
        <begin position="127"/>
        <end position="255"/>
    </location>
</feature>
<feature type="signal peptide" evidence="1">
    <location>
        <begin position="1"/>
        <end position="23"/>
    </location>
</feature>
<sequence>MKNKRSLCLILIAAVALAVIAFGAGQHLGAGHLSPDSDEDNFAFPWTKAHQTTVRKKLDTFDRADIHLDNTDITLQDGDGFAMVYRGPKGTCPTLTVTDGKLTAKAAKTAVGAHQDAELTLTIPRGRAELKTLTLAADNGDITVEPAQTFRTLTLESQNGDIDLDACDGTTLKATTSNGDIDLESTAFTTAELTADNGDISAAPADSLARYTISAKTDTGDIDIGEREYNAGTIRVGSGDKTITAHTNTGDIDIEND</sequence>
<evidence type="ECO:0000313" key="3">
    <source>
        <dbReference type="EMBL" id="MQM73191.1"/>
    </source>
</evidence>
<reference evidence="3" key="1">
    <citation type="journal article" date="2020" name="Appl. Environ. Microbiol.">
        <title>Medium-Chain Fatty Acid Synthesis by 'Candidatus Weimeria bifida' gen. nov., sp. nov., and 'Candidatus Pseudoramibacter fermentans' sp. nov.</title>
        <authorList>
            <person name="Scarborough M.J."/>
            <person name="Myers K.S."/>
            <person name="Donohue T.J."/>
            <person name="Noguera D.R."/>
        </authorList>
    </citation>
    <scope>NUCLEOTIDE SEQUENCE</scope>
    <source>
        <strain evidence="3">EUB1.1</strain>
    </source>
</reference>
<protein>
    <submittedName>
        <fullName evidence="3">DUF4097 domain-containing protein</fullName>
    </submittedName>
</protein>
<keyword evidence="4" id="KW-1185">Reference proteome</keyword>
<dbReference type="EMBL" id="VOGB01000005">
    <property type="protein sequence ID" value="MQM73191.1"/>
    <property type="molecule type" value="Genomic_DNA"/>
</dbReference>
<evidence type="ECO:0000259" key="2">
    <source>
        <dbReference type="Pfam" id="PF13349"/>
    </source>
</evidence>